<dbReference type="EC" id="5.2.1.8" evidence="1"/>
<keyword evidence="6" id="KW-1185">Reference proteome</keyword>
<gene>
    <name evidence="5" type="ORF">SCF082_LOCUS50643</name>
</gene>
<dbReference type="PANTHER" id="PTHR43246">
    <property type="entry name" value="PEPTIDYL-PROLYL CIS-TRANS ISOMERASE CYP38, CHLOROPLASTIC"/>
    <property type="match status" value="1"/>
</dbReference>
<dbReference type="Pfam" id="PF00160">
    <property type="entry name" value="Pro_isomerase"/>
    <property type="match status" value="1"/>
</dbReference>
<proteinExistence type="predicted"/>
<keyword evidence="2" id="KW-0697">Rotamase</keyword>
<evidence type="ECO:0000313" key="6">
    <source>
        <dbReference type="Proteomes" id="UP001642464"/>
    </source>
</evidence>
<dbReference type="InterPro" id="IPR002130">
    <property type="entry name" value="Cyclophilin-type_PPIase_dom"/>
</dbReference>
<dbReference type="Gene3D" id="2.40.100.10">
    <property type="entry name" value="Cyclophilin-like"/>
    <property type="match status" value="1"/>
</dbReference>
<evidence type="ECO:0000256" key="1">
    <source>
        <dbReference type="ARBA" id="ARBA00013194"/>
    </source>
</evidence>
<reference evidence="5 6" key="1">
    <citation type="submission" date="2024-02" db="EMBL/GenBank/DDBJ databases">
        <authorList>
            <person name="Chen Y."/>
            <person name="Shah S."/>
            <person name="Dougan E. K."/>
            <person name="Thang M."/>
            <person name="Chan C."/>
        </authorList>
    </citation>
    <scope>NUCLEOTIDE SEQUENCE [LARGE SCALE GENOMIC DNA]</scope>
</reference>
<evidence type="ECO:0000256" key="3">
    <source>
        <dbReference type="ARBA" id="ARBA00023235"/>
    </source>
</evidence>
<name>A0ABP0S9H0_9DINO</name>
<accession>A0ABP0S9H0</accession>
<dbReference type="InterPro" id="IPR029000">
    <property type="entry name" value="Cyclophilin-like_dom_sf"/>
</dbReference>
<dbReference type="PROSITE" id="PS50072">
    <property type="entry name" value="CSA_PPIASE_2"/>
    <property type="match status" value="1"/>
</dbReference>
<sequence>MRIVPWCFANVYPVLDLKVPATPLLPNPGVGISMTACIAGIAAQSVVFTARRCKTNRRRLAASKLRPLIGASAISGEAQRESSLIPKKYLLLETDLGNVAMLLRPDSAPLTVEHVCRLVDEGLYNGCYFYRSDFVLQWGLWLPNETEVKNPYPDIAANETDSGTFLSNRPGTVAIAHGIGVNGNSDIFINLQDNDYLDTMSLGFCVFAELDAKSRRVVKDLAEAVVNGLKPVIWQASIESQLQKKEKLLEAPVYWCFLHLSPPCIHQSCVPSVLHPRFPLAVSMQRSYDSFCSQWEDFKSVLVVKPKDENG</sequence>
<protein>
    <recommendedName>
        <fullName evidence="1">peptidylprolyl isomerase</fullName>
        <ecNumber evidence="1">5.2.1.8</ecNumber>
    </recommendedName>
</protein>
<keyword evidence="3" id="KW-0413">Isomerase</keyword>
<feature type="domain" description="PPIase cyclophilin-type" evidence="4">
    <location>
        <begin position="93"/>
        <end position="231"/>
    </location>
</feature>
<evidence type="ECO:0000256" key="2">
    <source>
        <dbReference type="ARBA" id="ARBA00023110"/>
    </source>
</evidence>
<evidence type="ECO:0000259" key="4">
    <source>
        <dbReference type="PROSITE" id="PS50072"/>
    </source>
</evidence>
<dbReference type="Proteomes" id="UP001642464">
    <property type="component" value="Unassembled WGS sequence"/>
</dbReference>
<organism evidence="5 6">
    <name type="scientific">Durusdinium trenchii</name>
    <dbReference type="NCBI Taxonomy" id="1381693"/>
    <lineage>
        <taxon>Eukaryota</taxon>
        <taxon>Sar</taxon>
        <taxon>Alveolata</taxon>
        <taxon>Dinophyceae</taxon>
        <taxon>Suessiales</taxon>
        <taxon>Symbiodiniaceae</taxon>
        <taxon>Durusdinium</taxon>
    </lineage>
</organism>
<dbReference type="InterPro" id="IPR044665">
    <property type="entry name" value="E_coli_cyclophilin_A-like"/>
</dbReference>
<evidence type="ECO:0000313" key="5">
    <source>
        <dbReference type="EMBL" id="CAK9108939.1"/>
    </source>
</evidence>
<comment type="caution">
    <text evidence="5">The sequence shown here is derived from an EMBL/GenBank/DDBJ whole genome shotgun (WGS) entry which is preliminary data.</text>
</comment>
<dbReference type="EMBL" id="CAXAMM010043195">
    <property type="protein sequence ID" value="CAK9108939.1"/>
    <property type="molecule type" value="Genomic_DNA"/>
</dbReference>
<dbReference type="SUPFAM" id="SSF50891">
    <property type="entry name" value="Cyclophilin-like"/>
    <property type="match status" value="1"/>
</dbReference>